<dbReference type="RefSeq" id="WP_146364778.1">
    <property type="nucleotide sequence ID" value="NZ_CP042261.1"/>
</dbReference>
<feature type="domain" description="Novel STAND NTPase 3" evidence="2">
    <location>
        <begin position="204"/>
        <end position="359"/>
    </location>
</feature>
<evidence type="ECO:0000256" key="1">
    <source>
        <dbReference type="SAM" id="MobiDB-lite"/>
    </source>
</evidence>
<dbReference type="SUPFAM" id="SSF52540">
    <property type="entry name" value="P-loop containing nucleoside triphosphate hydrolases"/>
    <property type="match status" value="1"/>
</dbReference>
<accession>A0A5B8I789</accession>
<evidence type="ECO:0000313" key="3">
    <source>
        <dbReference type="EMBL" id="QDY69399.1"/>
    </source>
</evidence>
<protein>
    <recommendedName>
        <fullName evidence="2">Novel STAND NTPase 3 domain-containing protein</fullName>
    </recommendedName>
</protein>
<evidence type="ECO:0000313" key="4">
    <source>
        <dbReference type="Proteomes" id="UP000318483"/>
    </source>
</evidence>
<feature type="region of interest" description="Disordered" evidence="1">
    <location>
        <begin position="727"/>
        <end position="762"/>
    </location>
</feature>
<proteinExistence type="predicted"/>
<feature type="compositionally biased region" description="Low complexity" evidence="1">
    <location>
        <begin position="735"/>
        <end position="749"/>
    </location>
</feature>
<dbReference type="Proteomes" id="UP000318483">
    <property type="component" value="Chromosome"/>
</dbReference>
<keyword evidence="4" id="KW-1185">Reference proteome</keyword>
<dbReference type="InterPro" id="IPR049050">
    <property type="entry name" value="nSTAND3"/>
</dbReference>
<dbReference type="KEGG" id="lit:FPZ52_07020"/>
<dbReference type="Pfam" id="PF20720">
    <property type="entry name" value="nSTAND3"/>
    <property type="match status" value="1"/>
</dbReference>
<gene>
    <name evidence="3" type="ORF">FPZ52_07020</name>
</gene>
<sequence>MPTNSEPTQPEISTAATLLAVAGDYPLHKLGWKAFQDLCIGVAEECLRRPVQNFLPGNDAGRDGAFVGRWEGDDPAAGESTIQCKFTSKEANNLSLSMLSDELAKAERLAQKGLALDYIILTNHAITGESELAIRAAFQGVGVGRCRIFGSDFINRQIRTSSRLRMMAPRLYGLGDLNDVLDARAYAQAQLILSAMGEDLQRLVVTEAHRRSVRAISKHNVVLLLGPPAAGKSTIGASIAVGAADIWRSSTIRATSPEDVQRHLSPDVAQFFWIDDAWGNTQYQRQTAEAWNQVFPLMQGAMKRGTRFLITSRDYIWKAAQADLKLQAIPVMKTSQVVIDVQQLSNAEKAQILYNHLKFGDQPQKFRSAIKEFLPAIAERKSFLPETARRIGSLFFAGDLTIKEADVVGFFERPEQFLLDTISNLSNDCKAAIATIFLNGGVIRSPVTSSILSTAVSAFGSTEAATRRELQTLSGSLLLLAQDEHGPYWTYKHPTVSDAFARYLAQSPELVELYLRGAKPETILYAVVCAGVTIQGAPMVVPATLNELLFERIGNLAAGALRTFVSYRSNVAFSQIMLMRRPDILEGARHFISPIHEDPDASFLVNLHRQKVLPIDWRDHLATKLLQALEDEADPSVFEADYIETILTEQEVQQAAVLARDKVLPNIPHYVRAVREEWSNDYPPEDHFYALETAIETISRAIDEVGKESSRPDPMLILHREVRHAVDEMEEDYEPQSSTSAPVATSTPQNAGLHSLFRDVDE</sequence>
<evidence type="ECO:0000259" key="2">
    <source>
        <dbReference type="Pfam" id="PF20720"/>
    </source>
</evidence>
<dbReference type="OrthoDB" id="6402428at2"/>
<name>A0A5B8I789_9RHOB</name>
<reference evidence="3 4" key="1">
    <citation type="submission" date="2019-07" db="EMBL/GenBank/DDBJ databases">
        <title>Litoreibacter alkalisoli sp. nov., isolated from saline-alkaline soil.</title>
        <authorList>
            <person name="Wang S."/>
            <person name="Xu L."/>
            <person name="Xing Y.-T."/>
            <person name="Sun J.-Q."/>
        </authorList>
    </citation>
    <scope>NUCLEOTIDE SEQUENCE [LARGE SCALE GENOMIC DNA]</scope>
    <source>
        <strain evidence="3 4">LN3S51</strain>
    </source>
</reference>
<dbReference type="EMBL" id="CP042261">
    <property type="protein sequence ID" value="QDY69399.1"/>
    <property type="molecule type" value="Genomic_DNA"/>
</dbReference>
<organism evidence="3 4">
    <name type="scientific">Qingshengfaniella alkalisoli</name>
    <dbReference type="NCBI Taxonomy" id="2599296"/>
    <lineage>
        <taxon>Bacteria</taxon>
        <taxon>Pseudomonadati</taxon>
        <taxon>Pseudomonadota</taxon>
        <taxon>Alphaproteobacteria</taxon>
        <taxon>Rhodobacterales</taxon>
        <taxon>Paracoccaceae</taxon>
        <taxon>Qingshengfaniella</taxon>
    </lineage>
</organism>
<dbReference type="InterPro" id="IPR027417">
    <property type="entry name" value="P-loop_NTPase"/>
</dbReference>
<dbReference type="AlphaFoldDB" id="A0A5B8I789"/>